<dbReference type="InterPro" id="IPR004488">
    <property type="entry name" value="Mg/Co-transport_prot_CorA"/>
</dbReference>
<evidence type="ECO:0000256" key="9">
    <source>
        <dbReference type="ARBA" id="ARBA00023136"/>
    </source>
</evidence>
<dbReference type="GO" id="GO:0015095">
    <property type="term" value="F:magnesium ion transmembrane transporter activity"/>
    <property type="evidence" value="ECO:0007669"/>
    <property type="project" value="UniProtKB-UniRule"/>
</dbReference>
<comment type="caution">
    <text evidence="13">The sequence shown here is derived from an EMBL/GenBank/DDBJ whole genome shotgun (WGS) entry which is preliminary data.</text>
</comment>
<evidence type="ECO:0000313" key="13">
    <source>
        <dbReference type="EMBL" id="OGW96133.1"/>
    </source>
</evidence>
<feature type="transmembrane region" description="Helical" evidence="12">
    <location>
        <begin position="295"/>
        <end position="315"/>
    </location>
</feature>
<keyword evidence="8 12" id="KW-0406">Ion transport</keyword>
<dbReference type="PANTHER" id="PTHR46494">
    <property type="entry name" value="CORA FAMILY METAL ION TRANSPORTER (EUROFUNG)"/>
    <property type="match status" value="1"/>
</dbReference>
<dbReference type="FunFam" id="1.20.58.340:FF:000004">
    <property type="entry name" value="Magnesium transport protein CorA"/>
    <property type="match status" value="1"/>
</dbReference>
<comment type="function">
    <text evidence="11">Mediates influx of magnesium ions. Alternates between open and closed states. Activated by low cytoplasmic Mg(2+) levels. Inactive when cytoplasmic Mg(2+) levels are high.</text>
</comment>
<dbReference type="SUPFAM" id="SSF144083">
    <property type="entry name" value="Magnesium transport protein CorA, transmembrane region"/>
    <property type="match status" value="1"/>
</dbReference>
<evidence type="ECO:0000256" key="4">
    <source>
        <dbReference type="ARBA" id="ARBA00022475"/>
    </source>
</evidence>
<accession>A0A1G1KT49</accession>
<comment type="catalytic activity">
    <reaction evidence="10">
        <text>Mg(2+)(in) = Mg(2+)(out)</text>
        <dbReference type="Rhea" id="RHEA:29827"/>
        <dbReference type="ChEBI" id="CHEBI:18420"/>
    </reaction>
</comment>
<protein>
    <recommendedName>
        <fullName evidence="12">Magnesium transport protein CorA</fullName>
    </recommendedName>
</protein>
<dbReference type="InterPro" id="IPR045863">
    <property type="entry name" value="CorA_TM1_TM2"/>
</dbReference>
<comment type="subcellular location">
    <subcellularLocation>
        <location evidence="1">Cell membrane</location>
        <topology evidence="1">Multi-pass membrane protein</topology>
    </subcellularLocation>
    <subcellularLocation>
        <location evidence="12">Membrane</location>
        <topology evidence="12">Multi-pass membrane protein</topology>
    </subcellularLocation>
</comment>
<dbReference type="Proteomes" id="UP000178187">
    <property type="component" value="Unassembled WGS sequence"/>
</dbReference>
<evidence type="ECO:0000256" key="12">
    <source>
        <dbReference type="RuleBase" id="RU362010"/>
    </source>
</evidence>
<dbReference type="InterPro" id="IPR045861">
    <property type="entry name" value="CorA_cytoplasmic_dom"/>
</dbReference>
<evidence type="ECO:0000256" key="6">
    <source>
        <dbReference type="ARBA" id="ARBA00022842"/>
    </source>
</evidence>
<evidence type="ECO:0000256" key="7">
    <source>
        <dbReference type="ARBA" id="ARBA00022989"/>
    </source>
</evidence>
<evidence type="ECO:0000256" key="1">
    <source>
        <dbReference type="ARBA" id="ARBA00004651"/>
    </source>
</evidence>
<feature type="transmembrane region" description="Helical" evidence="12">
    <location>
        <begin position="264"/>
        <end position="283"/>
    </location>
</feature>
<organism evidence="13 14">
    <name type="scientific">Candidatus Danuiimicrobium aquiferis</name>
    <dbReference type="NCBI Taxonomy" id="1801832"/>
    <lineage>
        <taxon>Bacteria</taxon>
        <taxon>Pseudomonadati</taxon>
        <taxon>Candidatus Omnitrophota</taxon>
        <taxon>Candidatus Danuiimicrobium</taxon>
    </lineage>
</organism>
<proteinExistence type="inferred from homology"/>
<keyword evidence="5 12" id="KW-0812">Transmembrane</keyword>
<keyword evidence="6 12" id="KW-0460">Magnesium</keyword>
<evidence type="ECO:0000256" key="5">
    <source>
        <dbReference type="ARBA" id="ARBA00022692"/>
    </source>
</evidence>
<evidence type="ECO:0000256" key="2">
    <source>
        <dbReference type="ARBA" id="ARBA00009765"/>
    </source>
</evidence>
<evidence type="ECO:0000256" key="10">
    <source>
        <dbReference type="ARBA" id="ARBA00034269"/>
    </source>
</evidence>
<dbReference type="GO" id="GO:0050897">
    <property type="term" value="F:cobalt ion binding"/>
    <property type="evidence" value="ECO:0007669"/>
    <property type="project" value="TreeGrafter"/>
</dbReference>
<dbReference type="Gene3D" id="1.20.58.340">
    <property type="entry name" value="Magnesium transport protein CorA, transmembrane region"/>
    <property type="match status" value="2"/>
</dbReference>
<dbReference type="Pfam" id="PF01544">
    <property type="entry name" value="CorA"/>
    <property type="match status" value="1"/>
</dbReference>
<dbReference type="CDD" id="cd12822">
    <property type="entry name" value="TmCorA-like"/>
    <property type="match status" value="1"/>
</dbReference>
<dbReference type="PANTHER" id="PTHR46494:SF1">
    <property type="entry name" value="CORA FAMILY METAL ION TRANSPORTER (EUROFUNG)"/>
    <property type="match status" value="1"/>
</dbReference>
<dbReference type="InterPro" id="IPR002523">
    <property type="entry name" value="MgTranspt_CorA/ZnTranspt_ZntB"/>
</dbReference>
<dbReference type="NCBIfam" id="TIGR00383">
    <property type="entry name" value="corA"/>
    <property type="match status" value="1"/>
</dbReference>
<dbReference type="AlphaFoldDB" id="A0A1G1KT49"/>
<dbReference type="GO" id="GO:0000287">
    <property type="term" value="F:magnesium ion binding"/>
    <property type="evidence" value="ECO:0007669"/>
    <property type="project" value="TreeGrafter"/>
</dbReference>
<keyword evidence="4 12" id="KW-1003">Cell membrane</keyword>
<keyword evidence="9 12" id="KW-0472">Membrane</keyword>
<gene>
    <name evidence="12" type="primary">corA</name>
    <name evidence="13" type="ORF">A3G33_02125</name>
</gene>
<evidence type="ECO:0000313" key="14">
    <source>
        <dbReference type="Proteomes" id="UP000178187"/>
    </source>
</evidence>
<evidence type="ECO:0000256" key="11">
    <source>
        <dbReference type="ARBA" id="ARBA00045497"/>
    </source>
</evidence>
<keyword evidence="7 12" id="KW-1133">Transmembrane helix</keyword>
<evidence type="ECO:0000256" key="8">
    <source>
        <dbReference type="ARBA" id="ARBA00023065"/>
    </source>
</evidence>
<keyword evidence="3 12" id="KW-0813">Transport</keyword>
<comment type="similarity">
    <text evidence="2 12">Belongs to the CorA metal ion transporter (MIT) (TC 1.A.35) family.</text>
</comment>
<dbReference type="Gene3D" id="3.30.460.20">
    <property type="entry name" value="CorA soluble domain-like"/>
    <property type="match status" value="1"/>
</dbReference>
<dbReference type="EMBL" id="MHFR01000053">
    <property type="protein sequence ID" value="OGW96133.1"/>
    <property type="molecule type" value="Genomic_DNA"/>
</dbReference>
<dbReference type="GO" id="GO:0005886">
    <property type="term" value="C:plasma membrane"/>
    <property type="evidence" value="ECO:0007669"/>
    <property type="project" value="UniProtKB-SubCell"/>
</dbReference>
<dbReference type="SUPFAM" id="SSF143865">
    <property type="entry name" value="CorA soluble domain-like"/>
    <property type="match status" value="1"/>
</dbReference>
<evidence type="ECO:0000256" key="3">
    <source>
        <dbReference type="ARBA" id="ARBA00022448"/>
    </source>
</evidence>
<name>A0A1G1KT49_9BACT</name>
<sequence length="321" mass="37418">MITNFVYRQDKLLQNISRQDLAKTLWEKDSFIWVDLEDPTEFETEILIELFNFHPLSIEDCINDHSEPKIDEYDEYLFMVVHAIDVGSSAELKTKELNVFINKNYVVTFHKNPIASVAEVRNLVEKKAGGPMSEGLDMLVHAILDRLVDKYLPVITEQDRRLDEIEDTIFKGAGEQVLQQILDIQKGVLYLKRIIGPQRDKMAQLSRSAWTFVRPQNLAYYRDIYDHLFKYYQMAEELNGLLNGILQVYFSHVSYQLNKAIKTMTVIATVSIPSVAIASVYGMNFKYIPHLEWKYGFHFSIGLMIAISAILMIWMKIKKWY</sequence>
<dbReference type="GO" id="GO:0015087">
    <property type="term" value="F:cobalt ion transmembrane transporter activity"/>
    <property type="evidence" value="ECO:0007669"/>
    <property type="project" value="UniProtKB-UniRule"/>
</dbReference>
<reference evidence="13 14" key="1">
    <citation type="journal article" date="2016" name="Nat. Commun.">
        <title>Thousands of microbial genomes shed light on interconnected biogeochemical processes in an aquifer system.</title>
        <authorList>
            <person name="Anantharaman K."/>
            <person name="Brown C.T."/>
            <person name="Hug L.A."/>
            <person name="Sharon I."/>
            <person name="Castelle C.J."/>
            <person name="Probst A.J."/>
            <person name="Thomas B.C."/>
            <person name="Singh A."/>
            <person name="Wilkins M.J."/>
            <person name="Karaoz U."/>
            <person name="Brodie E.L."/>
            <person name="Williams K.H."/>
            <person name="Hubbard S.S."/>
            <person name="Banfield J.F."/>
        </authorList>
    </citation>
    <scope>NUCLEOTIDE SEQUENCE [LARGE SCALE GENOMIC DNA]</scope>
</reference>